<proteinExistence type="predicted"/>
<organism evidence="1 2">
    <name type="scientific">Luteolibacter pohnpeiensis</name>
    <dbReference type="NCBI Taxonomy" id="454153"/>
    <lineage>
        <taxon>Bacteria</taxon>
        <taxon>Pseudomonadati</taxon>
        <taxon>Verrucomicrobiota</taxon>
        <taxon>Verrucomicrobiia</taxon>
        <taxon>Verrucomicrobiales</taxon>
        <taxon>Verrucomicrobiaceae</taxon>
        <taxon>Luteolibacter</taxon>
    </lineage>
</organism>
<keyword evidence="2" id="KW-1185">Reference proteome</keyword>
<evidence type="ECO:0000313" key="2">
    <source>
        <dbReference type="Proteomes" id="UP000603141"/>
    </source>
</evidence>
<protein>
    <submittedName>
        <fullName evidence="1">Uncharacterized protein</fullName>
    </submittedName>
</protein>
<dbReference type="AlphaFoldDB" id="A0A934SDU0"/>
<name>A0A934SDU0_9BACT</name>
<evidence type="ECO:0000313" key="1">
    <source>
        <dbReference type="EMBL" id="MBK1884292.1"/>
    </source>
</evidence>
<reference evidence="1" key="1">
    <citation type="submission" date="2021-01" db="EMBL/GenBank/DDBJ databases">
        <title>Modified the classification status of verrucomicrobia.</title>
        <authorList>
            <person name="Feng X."/>
        </authorList>
    </citation>
    <scope>NUCLEOTIDE SEQUENCE</scope>
    <source>
        <strain evidence="1">KCTC 22041</strain>
    </source>
</reference>
<dbReference type="EMBL" id="JAENIJ010000041">
    <property type="protein sequence ID" value="MBK1884292.1"/>
    <property type="molecule type" value="Genomic_DNA"/>
</dbReference>
<comment type="caution">
    <text evidence="1">The sequence shown here is derived from an EMBL/GenBank/DDBJ whole genome shotgun (WGS) entry which is preliminary data.</text>
</comment>
<dbReference type="Proteomes" id="UP000603141">
    <property type="component" value="Unassembled WGS sequence"/>
</dbReference>
<dbReference type="RefSeq" id="WP_200273337.1">
    <property type="nucleotide sequence ID" value="NZ_JAENIJ010000041.1"/>
</dbReference>
<gene>
    <name evidence="1" type="ORF">JIN85_17870</name>
</gene>
<accession>A0A934SDU0</accession>
<sequence length="116" mass="13264">MLGSKVVEVYPHDPMTHKAQCGWSPYDRWNLLRRKRSTSASNPPETRFMLRDYPDPVAIIETIGAASERYNYDSFGPLRFVITSFVTQTTSECARDFAQHGGFKGAESDVNTFYQF</sequence>